<dbReference type="eggNOG" id="COG2068">
    <property type="taxonomic scope" value="Bacteria"/>
</dbReference>
<dbReference type="GO" id="GO:0016779">
    <property type="term" value="F:nucleotidyltransferase activity"/>
    <property type="evidence" value="ECO:0007669"/>
    <property type="project" value="UniProtKB-ARBA"/>
</dbReference>
<organism evidence="2 3">
    <name type="scientific">Rubrobacter radiotolerans</name>
    <name type="common">Arthrobacter radiotolerans</name>
    <dbReference type="NCBI Taxonomy" id="42256"/>
    <lineage>
        <taxon>Bacteria</taxon>
        <taxon>Bacillati</taxon>
        <taxon>Actinomycetota</taxon>
        <taxon>Rubrobacteria</taxon>
        <taxon>Rubrobacterales</taxon>
        <taxon>Rubrobacteraceae</taxon>
        <taxon>Rubrobacter</taxon>
    </lineage>
</organism>
<dbReference type="PANTHER" id="PTHR43777">
    <property type="entry name" value="MOLYBDENUM COFACTOR CYTIDYLYLTRANSFERASE"/>
    <property type="match status" value="1"/>
</dbReference>
<dbReference type="PANTHER" id="PTHR43777:SF1">
    <property type="entry name" value="MOLYBDENUM COFACTOR CYTIDYLYLTRANSFERASE"/>
    <property type="match status" value="1"/>
</dbReference>
<dbReference type="KEGG" id="rrd:RradSPS_2619"/>
<evidence type="ECO:0000313" key="2">
    <source>
        <dbReference type="EMBL" id="AHY47902.1"/>
    </source>
</evidence>
<dbReference type="AlphaFoldDB" id="A0A023X601"/>
<evidence type="ECO:0000313" key="3">
    <source>
        <dbReference type="Proteomes" id="UP000025229"/>
    </source>
</evidence>
<dbReference type="PATRIC" id="fig|42256.3.peg.2669"/>
<dbReference type="STRING" id="42256.RradSPS_2619"/>
<dbReference type="Pfam" id="PF12804">
    <property type="entry name" value="NTP_transf_3"/>
    <property type="match status" value="1"/>
</dbReference>
<keyword evidence="3" id="KW-1185">Reference proteome</keyword>
<dbReference type="HOGENOM" id="CLU_061980_2_2_11"/>
<dbReference type="OrthoDB" id="4427994at2"/>
<proteinExistence type="predicted"/>
<name>A0A023X601_RUBRA</name>
<sequence>MPPSPETPDPGAGPVAAVLLAAGAGSRFGGGKMTASLGGRPLVVHAMEALRGARLDRLFVVVGEGDAQRISELGEERGFEVVRNPDWTSGQSTSVLAGLDAAERAGCGAAVFSVGDQPLVGTKVYRRLVEARERGASVAVATYGGDGRPRNPALFGREVWEELRQDLAGDEGARSFVRRVLRERREGVRLVECGDVGEPLDVDTREELRGLQARFA</sequence>
<dbReference type="CDD" id="cd04182">
    <property type="entry name" value="GT_2_like_f"/>
    <property type="match status" value="1"/>
</dbReference>
<dbReference type="EMBL" id="CP007514">
    <property type="protein sequence ID" value="AHY47902.1"/>
    <property type="molecule type" value="Genomic_DNA"/>
</dbReference>
<dbReference type="Gene3D" id="3.90.550.10">
    <property type="entry name" value="Spore Coat Polysaccharide Biosynthesis Protein SpsA, Chain A"/>
    <property type="match status" value="1"/>
</dbReference>
<evidence type="ECO:0000259" key="1">
    <source>
        <dbReference type="Pfam" id="PF12804"/>
    </source>
</evidence>
<protein>
    <submittedName>
        <fullName evidence="2">Putative MobA-related protein</fullName>
    </submittedName>
</protein>
<dbReference type="SUPFAM" id="SSF53448">
    <property type="entry name" value="Nucleotide-diphospho-sugar transferases"/>
    <property type="match status" value="1"/>
</dbReference>
<gene>
    <name evidence="2" type="ORF">RradSPS_2619</name>
</gene>
<feature type="domain" description="MobA-like NTP transferase" evidence="1">
    <location>
        <begin position="17"/>
        <end position="179"/>
    </location>
</feature>
<reference evidence="2 3" key="1">
    <citation type="submission" date="2014-03" db="EMBL/GenBank/DDBJ databases">
        <title>Complete genome sequence of the Radio-Resistant Rubrobacter radiotolerans RSPS-4.</title>
        <authorList>
            <person name="Egas C.C."/>
            <person name="Barroso C.C."/>
            <person name="Froufe H.J.C."/>
            <person name="Pacheco J.J."/>
            <person name="Albuquerque L.L."/>
            <person name="da Costa M.M.S."/>
        </authorList>
    </citation>
    <scope>NUCLEOTIDE SEQUENCE [LARGE SCALE GENOMIC DNA]</scope>
    <source>
        <strain evidence="2 3">RSPS-4</strain>
    </source>
</reference>
<dbReference type="InterPro" id="IPR025877">
    <property type="entry name" value="MobA-like_NTP_Trfase"/>
</dbReference>
<accession>A0A023X601</accession>
<dbReference type="InterPro" id="IPR029044">
    <property type="entry name" value="Nucleotide-diphossugar_trans"/>
</dbReference>
<dbReference type="Proteomes" id="UP000025229">
    <property type="component" value="Chromosome"/>
</dbReference>